<protein>
    <submittedName>
        <fullName evidence="1">Zn-ribbon-containing protein</fullName>
    </submittedName>
</protein>
<accession>A0A179CYV7</accession>
<comment type="caution">
    <text evidence="1">The sequence shown here is derived from an EMBL/GenBank/DDBJ whole genome shotgun (WGS) entry which is preliminary data.</text>
</comment>
<organism evidence="1 2">
    <name type="scientific">Bibersteinia trehalosi Y31</name>
    <dbReference type="NCBI Taxonomy" id="1261658"/>
    <lineage>
        <taxon>Bacteria</taxon>
        <taxon>Pseudomonadati</taxon>
        <taxon>Pseudomonadota</taxon>
        <taxon>Gammaproteobacteria</taxon>
        <taxon>Pasteurellales</taxon>
        <taxon>Pasteurellaceae</taxon>
        <taxon>Bibersteinia</taxon>
    </lineage>
</organism>
<evidence type="ECO:0000313" key="2">
    <source>
        <dbReference type="Proteomes" id="UP000078358"/>
    </source>
</evidence>
<dbReference type="Proteomes" id="UP000078358">
    <property type="component" value="Unassembled WGS sequence"/>
</dbReference>
<dbReference type="AlphaFoldDB" id="A0A179CYV7"/>
<dbReference type="Pfam" id="PF10071">
    <property type="entry name" value="DUF2310"/>
    <property type="match status" value="1"/>
</dbReference>
<proteinExistence type="predicted"/>
<dbReference type="EMBL" id="JACI01000002">
    <property type="protein sequence ID" value="OAQ14810.1"/>
    <property type="molecule type" value="Genomic_DNA"/>
</dbReference>
<dbReference type="PATRIC" id="fig|1261658.3.peg.2169"/>
<dbReference type="PIRSF" id="PIRSF029037">
    <property type="entry name" value="UCP029037_Zn_ribbon"/>
    <property type="match status" value="1"/>
</dbReference>
<evidence type="ECO:0000313" key="1">
    <source>
        <dbReference type="EMBL" id="OAQ14810.1"/>
    </source>
</evidence>
<dbReference type="RefSeq" id="WP_064319016.1">
    <property type="nucleotide sequence ID" value="NZ_JACI01000002.1"/>
</dbReference>
<gene>
    <name evidence="1" type="ORF">F480_10840</name>
</gene>
<sequence length="256" mass="29808">MYQAIAHFSYQNFEQDPVNLINQILEQWRFNGQILGREFGVTHHKLGEQFEFQVRLSLPEQDSLLDKYNNDWVRQAIEYAEQAGVALIFFEVVGRDYNENDTANCEPASFQLLYTSYVDSASPLYHGDVLQTIPLYRLGDQPELTEQILKWQENWQACDQLQMNGGVLEQEALAQISELESPLSQQGRALCAAIEQVSQIQTYYYLYRLGSDINLENERKCPSCHGEWKLTEPLHEIFHFKCDKCRLLSNLSWELL</sequence>
<reference evidence="1 2" key="1">
    <citation type="submission" date="2014-01" db="EMBL/GenBank/DDBJ databases">
        <authorList>
            <person name="Zuccon D."/>
        </authorList>
    </citation>
    <scope>NUCLEOTIDE SEQUENCE [LARGE SCALE GENOMIC DNA]</scope>
    <source>
        <strain evidence="1 2">Y31</strain>
    </source>
</reference>
<name>A0A179CYV7_BIBTR</name>
<dbReference type="InterPro" id="IPR016908">
    <property type="entry name" value="UCP029037"/>
</dbReference>